<protein>
    <submittedName>
        <fullName evidence="1">Acetamidase/Formamidase</fullName>
    </submittedName>
</protein>
<dbReference type="Pfam" id="PF03069">
    <property type="entry name" value="FmdA_AmdA"/>
    <property type="match status" value="2"/>
</dbReference>
<dbReference type="GO" id="GO:0016811">
    <property type="term" value="F:hydrolase activity, acting on carbon-nitrogen (but not peptide) bonds, in linear amides"/>
    <property type="evidence" value="ECO:0007669"/>
    <property type="project" value="InterPro"/>
</dbReference>
<sequence>MALHQLAATPETVRIGMFDASFPPVLSIDPGDTVVIETVSGWRQHLPPADSGIAIPPALNRIIAADLPRMAGHTITGPVEVVGAEPGDMLEVRIEAVELGSDWGYTFIRPLDGALPEEFPETVITRTPIDRARGLAKLPWGLDLPTAPFFGVMGVAPPVAFGRISSKEPRVHGGNIDNKELTAGSTLFLPVHVAGALFSAGDGHGLQGDGEVCVTALETCLTGRFTLILHKGGGLQKPRLRFPRAETPTHFISMGMNEDLDQAMKQALREMLSLICSRTNLSREEAYQFCSLAVDFRVTQVVNGHKGVHGMLRKGLLF</sequence>
<dbReference type="InterPro" id="IPR004304">
    <property type="entry name" value="FmdA_AmdA"/>
</dbReference>
<dbReference type="KEGG" id="swi:Swit_1622"/>
<dbReference type="AlphaFoldDB" id="A0A9J9LDM2"/>
<dbReference type="EMBL" id="CP000699">
    <property type="protein sequence ID" value="ABQ67985.1"/>
    <property type="molecule type" value="Genomic_DNA"/>
</dbReference>
<dbReference type="Proteomes" id="UP000001989">
    <property type="component" value="Chromosome"/>
</dbReference>
<evidence type="ECO:0000313" key="2">
    <source>
        <dbReference type="Proteomes" id="UP000001989"/>
    </source>
</evidence>
<organism evidence="1 2">
    <name type="scientific">Rhizorhabdus wittichii (strain DSM 6014 / CCUG 31198 / JCM 15750 / NBRC 105917 / EY 4224 / RW1)</name>
    <name type="common">Sphingomonas wittichii</name>
    <dbReference type="NCBI Taxonomy" id="392499"/>
    <lineage>
        <taxon>Bacteria</taxon>
        <taxon>Pseudomonadati</taxon>
        <taxon>Pseudomonadota</taxon>
        <taxon>Alphaproteobacteria</taxon>
        <taxon>Sphingomonadales</taxon>
        <taxon>Sphingomonadaceae</taxon>
        <taxon>Rhizorhabdus</taxon>
    </lineage>
</organism>
<gene>
    <name evidence="1" type="ordered locus">Swit_1622</name>
</gene>
<reference evidence="1 2" key="1">
    <citation type="journal article" date="2010" name="J. Bacteriol.">
        <title>Genome sequence of the dioxin-mineralizing bacterium Sphingomonas wittichii RW1.</title>
        <authorList>
            <person name="Miller T.R."/>
            <person name="Delcher A.L."/>
            <person name="Salzberg S.L."/>
            <person name="Saunders E."/>
            <person name="Detter J.C."/>
            <person name="Halden R.U."/>
        </authorList>
    </citation>
    <scope>NUCLEOTIDE SEQUENCE [LARGE SCALE GENOMIC DNA]</scope>
    <source>
        <strain evidence="2">DSM 6014 / CCUG 31198 / JCM 15750 / NBRC 105917 / EY 4224 / RW1</strain>
    </source>
</reference>
<dbReference type="PANTHER" id="PTHR31891:SF1">
    <property type="entry name" value="FORMAMIDASE C869.04-RELATED"/>
    <property type="match status" value="1"/>
</dbReference>
<proteinExistence type="predicted"/>
<evidence type="ECO:0000313" key="1">
    <source>
        <dbReference type="EMBL" id="ABQ67985.1"/>
    </source>
</evidence>
<name>A0A9J9LDM2_RHIWR</name>
<dbReference type="Gene3D" id="2.60.120.580">
    <property type="entry name" value="Acetamidase/Formamidase-like domains"/>
    <property type="match status" value="2"/>
</dbReference>
<dbReference type="Gene3D" id="3.10.28.20">
    <property type="entry name" value="Acetamidase/Formamidase-like domains"/>
    <property type="match status" value="1"/>
</dbReference>
<keyword evidence="2" id="KW-1185">Reference proteome</keyword>
<accession>A0A9J9LDM2</accession>
<dbReference type="PANTHER" id="PTHR31891">
    <property type="entry name" value="FORMAMIDASE C869.04-RELATED"/>
    <property type="match status" value="1"/>
</dbReference>
<dbReference type="SUPFAM" id="SSF141130">
    <property type="entry name" value="Acetamidase/Formamidase-like"/>
    <property type="match status" value="1"/>
</dbReference>